<protein>
    <submittedName>
        <fullName evidence="9">Putative integrase</fullName>
    </submittedName>
</protein>
<evidence type="ECO:0000313" key="10">
    <source>
        <dbReference type="EMBL" id="QJB04939.1"/>
    </source>
</evidence>
<dbReference type="AlphaFoldDB" id="A0A6M3M040"/>
<dbReference type="InterPro" id="IPR022000">
    <property type="entry name" value="Min27-like_integrase_DNA_bind"/>
</dbReference>
<dbReference type="InterPro" id="IPR050808">
    <property type="entry name" value="Phage_Integrase"/>
</dbReference>
<evidence type="ECO:0000313" key="9">
    <source>
        <dbReference type="EMBL" id="QJB00957.1"/>
    </source>
</evidence>
<evidence type="ECO:0000256" key="5">
    <source>
        <dbReference type="ARBA" id="ARBA00023195"/>
    </source>
</evidence>
<feature type="domain" description="Tyr recombinase" evidence="7">
    <location>
        <begin position="180"/>
        <end position="370"/>
    </location>
</feature>
<evidence type="ECO:0000256" key="1">
    <source>
        <dbReference type="ARBA" id="ARBA00008857"/>
    </source>
</evidence>
<keyword evidence="2" id="KW-0229">DNA integration</keyword>
<dbReference type="GO" id="GO:0046718">
    <property type="term" value="P:symbiont entry into host cell"/>
    <property type="evidence" value="ECO:0007669"/>
    <property type="project" value="UniProtKB-KW"/>
</dbReference>
<dbReference type="Gene3D" id="1.10.150.130">
    <property type="match status" value="1"/>
</dbReference>
<dbReference type="InterPro" id="IPR013762">
    <property type="entry name" value="Integrase-like_cat_sf"/>
</dbReference>
<evidence type="ECO:0000256" key="2">
    <source>
        <dbReference type="ARBA" id="ARBA00022908"/>
    </source>
</evidence>
<dbReference type="EMBL" id="MT143703">
    <property type="protein sequence ID" value="QJB00957.1"/>
    <property type="molecule type" value="Genomic_DNA"/>
</dbReference>
<dbReference type="InterPro" id="IPR011010">
    <property type="entry name" value="DNA_brk_join_enz"/>
</dbReference>
<evidence type="ECO:0000256" key="4">
    <source>
        <dbReference type="ARBA" id="ARBA00023172"/>
    </source>
</evidence>
<dbReference type="GO" id="GO:0015074">
    <property type="term" value="P:DNA integration"/>
    <property type="evidence" value="ECO:0007669"/>
    <property type="project" value="UniProtKB-KW"/>
</dbReference>
<proteinExistence type="inferred from homology"/>
<dbReference type="GO" id="GO:0075713">
    <property type="term" value="P:establishment of integrated proviral latency"/>
    <property type="evidence" value="ECO:0007669"/>
    <property type="project" value="UniProtKB-KW"/>
</dbReference>
<dbReference type="CDD" id="cd01189">
    <property type="entry name" value="INT_ICEBs1_C_like"/>
    <property type="match status" value="1"/>
</dbReference>
<evidence type="ECO:0000256" key="6">
    <source>
        <dbReference type="ARBA" id="ARBA00023296"/>
    </source>
</evidence>
<dbReference type="PROSITE" id="PS51898">
    <property type="entry name" value="TYR_RECOMBINASE"/>
    <property type="match status" value="1"/>
</dbReference>
<dbReference type="GO" id="GO:0044826">
    <property type="term" value="P:viral genome integration into host DNA"/>
    <property type="evidence" value="ECO:0007669"/>
    <property type="project" value="UniProtKB-KW"/>
</dbReference>
<dbReference type="PROSITE" id="PS51900">
    <property type="entry name" value="CB"/>
    <property type="match status" value="1"/>
</dbReference>
<gene>
    <name evidence="9" type="ORF">MM171A00156_0051</name>
    <name evidence="10" type="ORF">MM171B00154_0050</name>
</gene>
<dbReference type="Pfam" id="PF12167">
    <property type="entry name" value="Arm-DNA-bind_2"/>
    <property type="match status" value="1"/>
</dbReference>
<dbReference type="GO" id="GO:0003677">
    <property type="term" value="F:DNA binding"/>
    <property type="evidence" value="ECO:0007669"/>
    <property type="project" value="UniProtKB-KW"/>
</dbReference>
<keyword evidence="4" id="KW-0233">DNA recombination</keyword>
<dbReference type="EMBL" id="MT143892">
    <property type="protein sequence ID" value="QJB04939.1"/>
    <property type="molecule type" value="Genomic_DNA"/>
</dbReference>
<keyword evidence="5" id="KW-1179">Viral genome integration</keyword>
<dbReference type="SUPFAM" id="SSF56349">
    <property type="entry name" value="DNA breaking-rejoining enzymes"/>
    <property type="match status" value="1"/>
</dbReference>
<name>A0A6M3M040_9ZZZZ</name>
<accession>A0A6M3M040</accession>
<dbReference type="PANTHER" id="PTHR30629">
    <property type="entry name" value="PROPHAGE INTEGRASE"/>
    <property type="match status" value="1"/>
</dbReference>
<comment type="similarity">
    <text evidence="1">Belongs to the 'phage' integrase family.</text>
</comment>
<organism evidence="9">
    <name type="scientific">viral metagenome</name>
    <dbReference type="NCBI Taxonomy" id="1070528"/>
    <lineage>
        <taxon>unclassified sequences</taxon>
        <taxon>metagenomes</taxon>
        <taxon>organismal metagenomes</taxon>
    </lineage>
</organism>
<reference evidence="9" key="1">
    <citation type="submission" date="2020-03" db="EMBL/GenBank/DDBJ databases">
        <title>The deep terrestrial virosphere.</title>
        <authorList>
            <person name="Holmfeldt K."/>
            <person name="Nilsson E."/>
            <person name="Simone D."/>
            <person name="Lopez-Fernandez M."/>
            <person name="Wu X."/>
            <person name="de Brujin I."/>
            <person name="Lundin D."/>
            <person name="Andersson A."/>
            <person name="Bertilsson S."/>
            <person name="Dopson M."/>
        </authorList>
    </citation>
    <scope>NUCLEOTIDE SEQUENCE</scope>
    <source>
        <strain evidence="9">MM171A00156</strain>
        <strain evidence="10">MM171B00154</strain>
    </source>
</reference>
<dbReference type="Gene3D" id="1.10.443.10">
    <property type="entry name" value="Intergrase catalytic core"/>
    <property type="match status" value="1"/>
</dbReference>
<dbReference type="InterPro" id="IPR010998">
    <property type="entry name" value="Integrase_recombinase_N"/>
</dbReference>
<dbReference type="InterPro" id="IPR002104">
    <property type="entry name" value="Integrase_catalytic"/>
</dbReference>
<keyword evidence="3" id="KW-0238">DNA-binding</keyword>
<dbReference type="Pfam" id="PF00589">
    <property type="entry name" value="Phage_integrase"/>
    <property type="match status" value="1"/>
</dbReference>
<sequence>MGRVGDGVEVRDKSIRLSFTLDGKACRETLKTDGAPMTPTPANVKYARRLAAEIRDRIRCGAFNYADYFPASQNATSGRAVTVGEQLGLWLSTQTDKARSTLKGYGVAVEWWKGKMGTKPLKSLKHSDILLALASEPKWTGKTRNNKASVLRQALALALRDGAINSSPIEGLEPATHQRPPPDPFSRDEAEAIIAGMAARHNDQIANYFGFKFFTGLRTSESLIVRWESIDWRRGQMVVSDALVLGEATGSTKTKATRTVQLNSRALEYLKAQKTHTFLKDHGLVFPDPRTGAIWTDDEPPREMYWRPLLKKLGIRYRSPYETRHTYATMLLMAGVAPAYGARQLGHSVEMFLRTYSKWIDGGQNALEMDKLETLLAGPVKTGEKERYGTDS</sequence>
<dbReference type="InterPro" id="IPR044068">
    <property type="entry name" value="CB"/>
</dbReference>
<keyword evidence="6" id="KW-1160">Virus entry into host cell</keyword>
<evidence type="ECO:0000259" key="7">
    <source>
        <dbReference type="PROSITE" id="PS51898"/>
    </source>
</evidence>
<dbReference type="PANTHER" id="PTHR30629:SF2">
    <property type="entry name" value="PROPHAGE INTEGRASE INTS-RELATED"/>
    <property type="match status" value="1"/>
</dbReference>
<dbReference type="GO" id="GO:0006310">
    <property type="term" value="P:DNA recombination"/>
    <property type="evidence" value="ECO:0007669"/>
    <property type="project" value="UniProtKB-KW"/>
</dbReference>
<evidence type="ECO:0000259" key="8">
    <source>
        <dbReference type="PROSITE" id="PS51900"/>
    </source>
</evidence>
<evidence type="ECO:0000256" key="3">
    <source>
        <dbReference type="ARBA" id="ARBA00023125"/>
    </source>
</evidence>
<feature type="domain" description="Core-binding (CB)" evidence="8">
    <location>
        <begin position="81"/>
        <end position="159"/>
    </location>
</feature>